<evidence type="ECO:0000256" key="1">
    <source>
        <dbReference type="SAM" id="MobiDB-lite"/>
    </source>
</evidence>
<name>A0AAN5C2C7_9BILA</name>
<sequence>MPTPAAPCARPFATRGARRDVSSSAALAPAALMPVASAAPTLVAISDSGVSSCFLRISESSSSGISMASSAVSDSRRSWNSSSRCTRKTACSASSAFTSSSTSFARFLIMPTFTRHVVTLETAAIEPTTRPAMATGGARIRPPITVAPAPMPTVLPTTVETSQPRLSESSSAAMANTRLMSSSRFSAHTVWRSCARSHAGASGFTSPTSSSNTGRSFSRRTISDGREAIVS</sequence>
<keyword evidence="3" id="KW-1185">Reference proteome</keyword>
<feature type="non-terminal residue" evidence="2">
    <location>
        <position position="231"/>
    </location>
</feature>
<feature type="compositionally biased region" description="Polar residues" evidence="1">
    <location>
        <begin position="203"/>
        <end position="220"/>
    </location>
</feature>
<accession>A0AAN5C2C7</accession>
<feature type="region of interest" description="Disordered" evidence="1">
    <location>
        <begin position="198"/>
        <end position="231"/>
    </location>
</feature>
<gene>
    <name evidence="2" type="ORF">PMAYCL1PPCAC_04562</name>
</gene>
<dbReference type="Proteomes" id="UP001328107">
    <property type="component" value="Unassembled WGS sequence"/>
</dbReference>
<evidence type="ECO:0000313" key="2">
    <source>
        <dbReference type="EMBL" id="GMR34368.1"/>
    </source>
</evidence>
<dbReference type="EMBL" id="BTRK01000002">
    <property type="protein sequence ID" value="GMR34368.1"/>
    <property type="molecule type" value="Genomic_DNA"/>
</dbReference>
<comment type="caution">
    <text evidence="2">The sequence shown here is derived from an EMBL/GenBank/DDBJ whole genome shotgun (WGS) entry which is preliminary data.</text>
</comment>
<reference evidence="3" key="1">
    <citation type="submission" date="2022-10" db="EMBL/GenBank/DDBJ databases">
        <title>Genome assembly of Pristionchus species.</title>
        <authorList>
            <person name="Yoshida K."/>
            <person name="Sommer R.J."/>
        </authorList>
    </citation>
    <scope>NUCLEOTIDE SEQUENCE [LARGE SCALE GENOMIC DNA]</scope>
    <source>
        <strain evidence="3">RS5460</strain>
    </source>
</reference>
<protein>
    <submittedName>
        <fullName evidence="2">Uncharacterized protein</fullName>
    </submittedName>
</protein>
<dbReference type="AlphaFoldDB" id="A0AAN5C2C7"/>
<feature type="compositionally biased region" description="Basic and acidic residues" evidence="1">
    <location>
        <begin position="221"/>
        <end position="231"/>
    </location>
</feature>
<organism evidence="2 3">
    <name type="scientific">Pristionchus mayeri</name>
    <dbReference type="NCBI Taxonomy" id="1317129"/>
    <lineage>
        <taxon>Eukaryota</taxon>
        <taxon>Metazoa</taxon>
        <taxon>Ecdysozoa</taxon>
        <taxon>Nematoda</taxon>
        <taxon>Chromadorea</taxon>
        <taxon>Rhabditida</taxon>
        <taxon>Rhabditina</taxon>
        <taxon>Diplogasteromorpha</taxon>
        <taxon>Diplogasteroidea</taxon>
        <taxon>Neodiplogasteridae</taxon>
        <taxon>Pristionchus</taxon>
    </lineage>
</organism>
<proteinExistence type="predicted"/>
<evidence type="ECO:0000313" key="3">
    <source>
        <dbReference type="Proteomes" id="UP001328107"/>
    </source>
</evidence>